<dbReference type="EMBL" id="AMWN01000001">
    <property type="protein sequence ID" value="EXJ94922.1"/>
    <property type="molecule type" value="Genomic_DNA"/>
</dbReference>
<dbReference type="RefSeq" id="XP_007719151.1">
    <property type="nucleotide sequence ID" value="XM_007720961.1"/>
</dbReference>
<evidence type="ECO:0000313" key="1">
    <source>
        <dbReference type="EMBL" id="EXJ94922.1"/>
    </source>
</evidence>
<protein>
    <submittedName>
        <fullName evidence="1">Uncharacterized protein</fullName>
    </submittedName>
</protein>
<gene>
    <name evidence="1" type="ORF">A1O1_00040</name>
</gene>
<dbReference type="HOGENOM" id="CLU_429587_0_0_1"/>
<dbReference type="AlphaFoldDB" id="W9YPU1"/>
<organism evidence="1 2">
    <name type="scientific">Capronia coronata CBS 617.96</name>
    <dbReference type="NCBI Taxonomy" id="1182541"/>
    <lineage>
        <taxon>Eukaryota</taxon>
        <taxon>Fungi</taxon>
        <taxon>Dikarya</taxon>
        <taxon>Ascomycota</taxon>
        <taxon>Pezizomycotina</taxon>
        <taxon>Eurotiomycetes</taxon>
        <taxon>Chaetothyriomycetidae</taxon>
        <taxon>Chaetothyriales</taxon>
        <taxon>Herpotrichiellaceae</taxon>
        <taxon>Capronia</taxon>
    </lineage>
</organism>
<accession>W9YPU1</accession>
<dbReference type="OrthoDB" id="4116881at2759"/>
<keyword evidence="2" id="KW-1185">Reference proteome</keyword>
<proteinExistence type="predicted"/>
<reference evidence="1 2" key="1">
    <citation type="submission" date="2013-03" db="EMBL/GenBank/DDBJ databases">
        <title>The Genome Sequence of Capronia coronata CBS 617.96.</title>
        <authorList>
            <consortium name="The Broad Institute Genomics Platform"/>
            <person name="Cuomo C."/>
            <person name="de Hoog S."/>
            <person name="Gorbushina A."/>
            <person name="Walker B."/>
            <person name="Young S.K."/>
            <person name="Zeng Q."/>
            <person name="Gargeya S."/>
            <person name="Fitzgerald M."/>
            <person name="Haas B."/>
            <person name="Abouelleil A."/>
            <person name="Allen A.W."/>
            <person name="Alvarado L."/>
            <person name="Arachchi H.M."/>
            <person name="Berlin A.M."/>
            <person name="Chapman S.B."/>
            <person name="Gainer-Dewar J."/>
            <person name="Goldberg J."/>
            <person name="Griggs A."/>
            <person name="Gujja S."/>
            <person name="Hansen M."/>
            <person name="Howarth C."/>
            <person name="Imamovic A."/>
            <person name="Ireland A."/>
            <person name="Larimer J."/>
            <person name="McCowan C."/>
            <person name="Murphy C."/>
            <person name="Pearson M."/>
            <person name="Poon T.W."/>
            <person name="Priest M."/>
            <person name="Roberts A."/>
            <person name="Saif S."/>
            <person name="Shea T."/>
            <person name="Sisk P."/>
            <person name="Sykes S."/>
            <person name="Wortman J."/>
            <person name="Nusbaum C."/>
            <person name="Birren B."/>
        </authorList>
    </citation>
    <scope>NUCLEOTIDE SEQUENCE [LARGE SCALE GENOMIC DNA]</scope>
    <source>
        <strain evidence="1 2">CBS 617.96</strain>
    </source>
</reference>
<name>W9YPU1_9EURO</name>
<comment type="caution">
    <text evidence="1">The sequence shown here is derived from an EMBL/GenBank/DDBJ whole genome shotgun (WGS) entry which is preliminary data.</text>
</comment>
<evidence type="ECO:0000313" key="2">
    <source>
        <dbReference type="Proteomes" id="UP000019484"/>
    </source>
</evidence>
<dbReference type="GeneID" id="19154950"/>
<sequence length="637" mass="71004">MEKPKVVSDPTEKPKAVLDLTESPKAILDAPHRFVYRDWVIDIAIPPIRTDIPEAIALQEYSDECTNRMLGIVGARLGKGRCFYSFLAEGTGETKRRGQIEVTHLYAFHQVKHWPGASEQMDWTSFVMAKIEYDNLRNLPRQHESSENIMLPVLPVTTVSILKEVINAQDQDLLRICAVTGTLVSHIVAGEVCLYAIGPRVPAFRTDPATPPKTPKQPLVPSQILPQNATANALVAPSRAGPSQQNTIVDQGIPIDPLIIAASAALKRDTPQALHVFGNLTIQQIVESEKSMRQFTYLHRRWLSAAYWVLLEAMTRHMFRLIVMNDASIIECDRQARYHMQTQAKHNLQQWLEKHPELSLPKSEMVGSWQAKQLKSLLLVVIYHKPIPPTFPAEKQPREVRKRYVSAMARQRHILATWIATARDIVNFRRGRRYRNDKDMVMDMWTGVVWYRSSPGWEIKRPLMSPEAVLNLETQPIVALTDDSARMVTNMLSRLGNTDDLASVVAELNSLMANTATAGMLPPPMTTMNNNAGPGTNVFMAAGNQPQLATGMGIDKGKGKAVNTSAKTKLSNQCAIADNDPTAAMKWIMDMPMQKVALEDADIPPLEFDQPDLQLPRGFGLDEQMSVVNAAGLAARA</sequence>
<dbReference type="Proteomes" id="UP000019484">
    <property type="component" value="Unassembled WGS sequence"/>
</dbReference>